<name>A0AAW4XVK5_9BURK</name>
<dbReference type="RefSeq" id="WP_230774272.1">
    <property type="nucleotide sequence ID" value="NZ_JAJNCT010000009.1"/>
</dbReference>
<keyword evidence="1" id="KW-0732">Signal</keyword>
<evidence type="ECO:0000256" key="1">
    <source>
        <dbReference type="SAM" id="SignalP"/>
    </source>
</evidence>
<dbReference type="InterPro" id="IPR031325">
    <property type="entry name" value="RHS_repeat"/>
</dbReference>
<accession>A0AAW4XVK5</accession>
<gene>
    <name evidence="2" type="ORF">LPW39_10415</name>
</gene>
<dbReference type="AlphaFoldDB" id="A0AAW4XVK5"/>
<dbReference type="Proteomes" id="UP001199260">
    <property type="component" value="Unassembled WGS sequence"/>
</dbReference>
<dbReference type="EMBL" id="JAJNCT010000009">
    <property type="protein sequence ID" value="MCD2165549.1"/>
    <property type="molecule type" value="Genomic_DNA"/>
</dbReference>
<evidence type="ECO:0000313" key="3">
    <source>
        <dbReference type="Proteomes" id="UP001199260"/>
    </source>
</evidence>
<proteinExistence type="predicted"/>
<dbReference type="InterPro" id="IPR006530">
    <property type="entry name" value="YD"/>
</dbReference>
<comment type="caution">
    <text evidence="2">The sequence shown here is derived from an EMBL/GenBank/DDBJ whole genome shotgun (WGS) entry which is preliminary data.</text>
</comment>
<dbReference type="InterPro" id="IPR050708">
    <property type="entry name" value="T6SS_VgrG/RHS"/>
</dbReference>
<feature type="signal peptide" evidence="1">
    <location>
        <begin position="1"/>
        <end position="42"/>
    </location>
</feature>
<reference evidence="2 3" key="1">
    <citation type="submission" date="2021-11" db="EMBL/GenBank/DDBJ databases">
        <title>Genome sequence.</title>
        <authorList>
            <person name="Sun Q."/>
        </authorList>
    </citation>
    <scope>NUCLEOTIDE SEQUENCE [LARGE SCALE GENOMIC DNA]</scope>
    <source>
        <strain evidence="2 3">KCTC 12005</strain>
    </source>
</reference>
<evidence type="ECO:0008006" key="4">
    <source>
        <dbReference type="Google" id="ProtNLM"/>
    </source>
</evidence>
<evidence type="ECO:0000313" key="2">
    <source>
        <dbReference type="EMBL" id="MCD2165549.1"/>
    </source>
</evidence>
<organism evidence="2 3">
    <name type="scientific">Comamonas koreensis</name>
    <dbReference type="NCBI Taxonomy" id="160825"/>
    <lineage>
        <taxon>Bacteria</taxon>
        <taxon>Pseudomonadati</taxon>
        <taxon>Pseudomonadota</taxon>
        <taxon>Betaproteobacteria</taxon>
        <taxon>Burkholderiales</taxon>
        <taxon>Comamonadaceae</taxon>
        <taxon>Comamonas</taxon>
    </lineage>
</organism>
<keyword evidence="3" id="KW-1185">Reference proteome</keyword>
<dbReference type="NCBIfam" id="TIGR01643">
    <property type="entry name" value="YD_repeat_2x"/>
    <property type="match status" value="1"/>
</dbReference>
<dbReference type="Pfam" id="PF05593">
    <property type="entry name" value="RHS_repeat"/>
    <property type="match status" value="1"/>
</dbReference>
<feature type="chain" id="PRO_5043442352" description="RHS repeat protein" evidence="1">
    <location>
        <begin position="43"/>
        <end position="1203"/>
    </location>
</feature>
<dbReference type="PANTHER" id="PTHR32305:SF15">
    <property type="entry name" value="PROTEIN RHSA-RELATED"/>
    <property type="match status" value="1"/>
</dbReference>
<dbReference type="Gene3D" id="2.180.10.10">
    <property type="entry name" value="RHS repeat-associated core"/>
    <property type="match status" value="3"/>
</dbReference>
<protein>
    <recommendedName>
        <fullName evidence="4">RHS repeat protein</fullName>
    </recommendedName>
</protein>
<dbReference type="PANTHER" id="PTHR32305">
    <property type="match status" value="1"/>
</dbReference>
<sequence>MQQFYRRSTSKISRSRPLTSRGPISAAIAGLAALVATTGAHAQSDETSLPSIPDYFEEKAASLGGSVSQAPNETISTFTGKLSYNVTDILIPGNGGMDLVVGRSYNSIDDPMATIATWSDYEYSPAGLGWTMHMGRVIRGTNKALCSSSWTVASANPVLELPDGSRQVFYEQPFVDNNAWMTKDFWRAQCVGGTFTVYSPDGRSYRMTKVGHSFGAVASKQTAYYPERITDRNGNWFDLSYQFLGNGVLAMSQVATSDGRSVNFEYTDSKLSKIVDVSNSREWKYTVSAGSGSRNYLTDVKRPDGQSWKYSYSATPGIGSLSRVTYPGGGSIDYAYSHVDFLAGTPRHRQSTVVASKTSKTDAAGTLSGTWTYAYEVASDELPVTTSSGQVSHSYGVPPAVRSQVNVTTVTDPKGNATEHYHMGYHSVRQSPTAVGVYMGSSSSVENVLLGYQDFIISSQIDVVSQNYTTNSFNPTARVLRLNNHYRAGENFYITKSNFDGYGNPGTVVEKATNNSDRTYTRTTSLTYDINTSKWLLHQVASQKVSGEGQMHLTTWLRDSNGNVLSETAAGVMSTATYHPTGDLASKTNALGQATSYSNYLRGIAQKEEQPESVTILRTVDNAGNVTSETNGRGKTTSYTYDNLNRVTSIAHPVGAVTSVAWTPTTRTVQRGAMTDVVTMDGLGRTVRRQVSAPGETSVWVNYTRNILGELVHQSYPNGLMGTGYDYDALGRIVATITQNYSGSNLGSEIKLTNYGGLRSFSQGYGGRASSDFYRAYGDPDKRERVRLAAGELAPGNSLIVKADVSTPRNLLGQINSVSMGGKTRTYVYNNQYFLVSKTDPEIGITNFGRDAIGNMTSKSVGSGPATTYTYDNRNRLKSISYPSSEDSAVPNAAGVIHAYDKNDNLLSSVNGSVSRSYTYDDNDKLSSESLAVAGASQTLQYAYDTNEALSSVTYPSGNQVNYQPDAFGRARAALPYISSIKYHPNGVASEIKYANGTVSTMSLYSNQLPWEMKLAKGTNRFIHYFNAYDTAARLILVNDAGGSTYYRSYSYDKLDRIVSEVSVKGQRNYAYDNVGNLTSIQTPTGLNTYAYDASTGVLDGVTGELYRAFDYDLAGNVISNGYNTFGHDRANNMRCVDCGTAAQKLQNYDASNMRVQTLDNNGSTLYMHSKQGLLMQTLDANTRKEHIYLGDRLVAERRINVN</sequence>